<dbReference type="Proteomes" id="UP001144978">
    <property type="component" value="Unassembled WGS sequence"/>
</dbReference>
<evidence type="ECO:0000313" key="2">
    <source>
        <dbReference type="Proteomes" id="UP001144978"/>
    </source>
</evidence>
<accession>A0ACC1MN77</accession>
<evidence type="ECO:0000313" key="1">
    <source>
        <dbReference type="EMBL" id="KAJ2968132.1"/>
    </source>
</evidence>
<protein>
    <submittedName>
        <fullName evidence="1">Uncharacterized protein</fullName>
    </submittedName>
</protein>
<name>A0ACC1MN77_9APHY</name>
<organism evidence="1 2">
    <name type="scientific">Trametes sanguinea</name>
    <dbReference type="NCBI Taxonomy" id="158606"/>
    <lineage>
        <taxon>Eukaryota</taxon>
        <taxon>Fungi</taxon>
        <taxon>Dikarya</taxon>
        <taxon>Basidiomycota</taxon>
        <taxon>Agaricomycotina</taxon>
        <taxon>Agaricomycetes</taxon>
        <taxon>Polyporales</taxon>
        <taxon>Polyporaceae</taxon>
        <taxon>Trametes</taxon>
    </lineage>
</organism>
<dbReference type="EMBL" id="JANSHE010006113">
    <property type="protein sequence ID" value="KAJ2968132.1"/>
    <property type="molecule type" value="Genomic_DNA"/>
</dbReference>
<proteinExistence type="predicted"/>
<comment type="caution">
    <text evidence="1">The sequence shown here is derived from an EMBL/GenBank/DDBJ whole genome shotgun (WGS) entry which is preliminary data.</text>
</comment>
<sequence>MARNAEGKDFFVYELALASIDGLGHIAPVVPTRWFYRNGQLMSKAQRATVEPVGPNGTQRYIVDGRPEELLEVPLTAYLLNVEDLLDELVQRRWALPPPDLVHGFMVSGDAHTPLATWVHPVRNAWRVRAAGKRVYALPLWVYCDDTSGNVSKKWNKHNSVLFTLGGLPGDMSQLLYNIHFLSTSNLASPLEMMEQISAALQDATTNGLTAWDCVHNEDVLTIPWVLAFQGDNPMASEFASHIGMKGKLPCRVCHARVDEGGRSAGITGEKERVREIMTVSDFASIQ</sequence>
<keyword evidence="2" id="KW-1185">Reference proteome</keyword>
<reference evidence="1" key="1">
    <citation type="submission" date="2022-08" db="EMBL/GenBank/DDBJ databases">
        <title>Genome Sequence of Pycnoporus sanguineus.</title>
        <authorList>
            <person name="Buettner E."/>
        </authorList>
    </citation>
    <scope>NUCLEOTIDE SEQUENCE</scope>
    <source>
        <strain evidence="1">CG-C14</strain>
    </source>
</reference>
<gene>
    <name evidence="1" type="ORF">NUW54_g13310</name>
</gene>